<dbReference type="PANTHER" id="PTHR42792">
    <property type="entry name" value="FLAGELLIN"/>
    <property type="match status" value="1"/>
</dbReference>
<keyword evidence="6" id="KW-0969">Cilium</keyword>
<feature type="domain" description="Flagellin C-terminal" evidence="5">
    <location>
        <begin position="188"/>
        <end position="273"/>
    </location>
</feature>
<dbReference type="Pfam" id="PF00700">
    <property type="entry name" value="Flagellin_C"/>
    <property type="match status" value="1"/>
</dbReference>
<comment type="subcellular location">
    <subcellularLocation>
        <location evidence="3">Secreted</location>
    </subcellularLocation>
    <subcellularLocation>
        <location evidence="3">Bacterial flagellum</location>
    </subcellularLocation>
</comment>
<organism evidence="6 7">
    <name type="scientific">Caballeronia humi</name>
    <dbReference type="NCBI Taxonomy" id="326474"/>
    <lineage>
        <taxon>Bacteria</taxon>
        <taxon>Pseudomonadati</taxon>
        <taxon>Pseudomonadota</taxon>
        <taxon>Betaproteobacteria</taxon>
        <taxon>Burkholderiales</taxon>
        <taxon>Burkholderiaceae</taxon>
        <taxon>Caballeronia</taxon>
    </lineage>
</organism>
<dbReference type="GO" id="GO:0005198">
    <property type="term" value="F:structural molecule activity"/>
    <property type="evidence" value="ECO:0007669"/>
    <property type="project" value="UniProtKB-UniRule"/>
</dbReference>
<evidence type="ECO:0000256" key="1">
    <source>
        <dbReference type="ARBA" id="ARBA00005709"/>
    </source>
</evidence>
<evidence type="ECO:0000259" key="4">
    <source>
        <dbReference type="Pfam" id="PF00669"/>
    </source>
</evidence>
<keyword evidence="2 3" id="KW-0975">Bacterial flagellum</keyword>
<comment type="similarity">
    <text evidence="1 3">Belongs to the bacterial flagellin family.</text>
</comment>
<evidence type="ECO:0000259" key="5">
    <source>
        <dbReference type="Pfam" id="PF00700"/>
    </source>
</evidence>
<reference evidence="6" key="1">
    <citation type="submission" date="2016-01" db="EMBL/GenBank/DDBJ databases">
        <authorList>
            <person name="Peeters C."/>
        </authorList>
    </citation>
    <scope>NUCLEOTIDE SEQUENCE [LARGE SCALE GENOMIC DNA]</scope>
    <source>
        <strain evidence="6">LMG 22934</strain>
    </source>
</reference>
<dbReference type="OrthoDB" id="9796789at2"/>
<dbReference type="NCBIfam" id="NF009444">
    <property type="entry name" value="PRK12802.1"/>
    <property type="match status" value="1"/>
</dbReference>
<dbReference type="InterPro" id="IPR001029">
    <property type="entry name" value="Flagellin_N"/>
</dbReference>
<proteinExistence type="inferred from homology"/>
<keyword evidence="6" id="KW-0966">Cell projection</keyword>
<feature type="domain" description="Flagellin N-terminal" evidence="4">
    <location>
        <begin position="4"/>
        <end position="140"/>
    </location>
</feature>
<dbReference type="STRING" id="326474.AWB65_04902"/>
<dbReference type="Proteomes" id="UP000054977">
    <property type="component" value="Unassembled WGS sequence"/>
</dbReference>
<dbReference type="Gene3D" id="1.20.1330.10">
    <property type="entry name" value="f41 fragment of flagellin, N-terminal domain"/>
    <property type="match status" value="1"/>
</dbReference>
<dbReference type="Gene3D" id="6.10.280.190">
    <property type="match status" value="1"/>
</dbReference>
<comment type="function">
    <text evidence="3">Flagellin is the subunit protein which polymerizes to form the filaments of bacterial flagella.</text>
</comment>
<name>A0A158IIU3_9BURK</name>
<keyword evidence="6" id="KW-0282">Flagellum</keyword>
<gene>
    <name evidence="6" type="ORF">AWB65_04902</name>
</gene>
<protein>
    <recommendedName>
        <fullName evidence="3">Flagellin</fullName>
    </recommendedName>
</protein>
<accession>A0A158IIU3</accession>
<dbReference type="EMBL" id="FCNW02000034">
    <property type="protein sequence ID" value="SAL56488.1"/>
    <property type="molecule type" value="Genomic_DNA"/>
</dbReference>
<comment type="caution">
    <text evidence="6">The sequence shown here is derived from an EMBL/GenBank/DDBJ whole genome shotgun (WGS) entry which is preliminary data.</text>
</comment>
<dbReference type="GO" id="GO:0009288">
    <property type="term" value="C:bacterial-type flagellum"/>
    <property type="evidence" value="ECO:0007669"/>
    <property type="project" value="UniProtKB-SubCell"/>
</dbReference>
<dbReference type="PANTHER" id="PTHR42792:SF2">
    <property type="entry name" value="FLAGELLIN"/>
    <property type="match status" value="1"/>
</dbReference>
<dbReference type="InterPro" id="IPR046358">
    <property type="entry name" value="Flagellin_C"/>
</dbReference>
<dbReference type="InterPro" id="IPR042187">
    <property type="entry name" value="Flagellin_C_sub2"/>
</dbReference>
<dbReference type="Gene3D" id="6.10.10.10">
    <property type="entry name" value="Flagellar export chaperone, C-terminal domain"/>
    <property type="match status" value="1"/>
</dbReference>
<dbReference type="GO" id="GO:0005576">
    <property type="term" value="C:extracellular region"/>
    <property type="evidence" value="ECO:0007669"/>
    <property type="project" value="UniProtKB-SubCell"/>
</dbReference>
<sequence length="274" mass="28118">MLNINTNTLSQTTQKNLAGSQSALSSAINRLSSGKRINSAADDAAGLAISTNMTSYVNALNQGVSNANNAISMIQTASGGLSSTTDNLQRIRQLAVQASDGSLSDTQRGYLQTEVTQRLGELDRVSSQTTFNGQAMLSGSISTVSFQIGATANQTLSVDFGSVSMGATGVFGSSSVDVSTASGAQNVIGYVDSALDKVSTLQATLGAEQNRFTSAISSLQSQSTNLSAAQSAITDADFAQETANLSKAQVLQQAGISVLAQANSMPQQVLKLLG</sequence>
<evidence type="ECO:0000256" key="2">
    <source>
        <dbReference type="ARBA" id="ARBA00023143"/>
    </source>
</evidence>
<dbReference type="PRINTS" id="PR00207">
    <property type="entry name" value="FLAGELLIN"/>
</dbReference>
<dbReference type="AlphaFoldDB" id="A0A158IIU3"/>
<dbReference type="Pfam" id="PF00669">
    <property type="entry name" value="Flagellin_N"/>
    <property type="match status" value="1"/>
</dbReference>
<evidence type="ECO:0000313" key="6">
    <source>
        <dbReference type="EMBL" id="SAL56488.1"/>
    </source>
</evidence>
<dbReference type="SUPFAM" id="SSF64518">
    <property type="entry name" value="Phase 1 flagellin"/>
    <property type="match status" value="1"/>
</dbReference>
<keyword evidence="3" id="KW-0964">Secreted</keyword>
<dbReference type="RefSeq" id="WP_087669604.1">
    <property type="nucleotide sequence ID" value="NZ_FCNW02000034.1"/>
</dbReference>
<dbReference type="InterPro" id="IPR001492">
    <property type="entry name" value="Flagellin"/>
</dbReference>
<evidence type="ECO:0000256" key="3">
    <source>
        <dbReference type="RuleBase" id="RU362073"/>
    </source>
</evidence>
<keyword evidence="7" id="KW-1185">Reference proteome</keyword>
<evidence type="ECO:0000313" key="7">
    <source>
        <dbReference type="Proteomes" id="UP000054977"/>
    </source>
</evidence>